<accession>A0A6C0B7B4</accession>
<dbReference type="AlphaFoldDB" id="A0A6C0B7B4"/>
<protein>
    <submittedName>
        <fullName evidence="1">Uncharacterized protein</fullName>
    </submittedName>
</protein>
<proteinExistence type="predicted"/>
<evidence type="ECO:0000313" key="1">
    <source>
        <dbReference type="EMBL" id="QHS87940.1"/>
    </source>
</evidence>
<name>A0A6C0B7B4_9ZZZZ</name>
<sequence>MFTKKQKSFLRKTVKIHKANQRANIKIKQKGVQYTVEPVEVLSNDPKMKGDIVKKHVNGKLVGQKFVTYAKSKIIIAKQADKLKNIQKGGKLTPQQEKQLLELQKLKAEDEKLGGKTEIVYKDGTGFIGNVKNAAGAAVGTGAGIAFNVIAAGAVARVFGSSDAQ</sequence>
<reference evidence="1" key="1">
    <citation type="journal article" date="2020" name="Nature">
        <title>Giant virus diversity and host interactions through global metagenomics.</title>
        <authorList>
            <person name="Schulz F."/>
            <person name="Roux S."/>
            <person name="Paez-Espino D."/>
            <person name="Jungbluth S."/>
            <person name="Walsh D.A."/>
            <person name="Denef V.J."/>
            <person name="McMahon K.D."/>
            <person name="Konstantinidis K.T."/>
            <person name="Eloe-Fadrosh E.A."/>
            <person name="Kyrpides N.C."/>
            <person name="Woyke T."/>
        </authorList>
    </citation>
    <scope>NUCLEOTIDE SEQUENCE</scope>
    <source>
        <strain evidence="1">GVMAG-M-3300010158-13</strain>
    </source>
</reference>
<dbReference type="EMBL" id="MN739089">
    <property type="protein sequence ID" value="QHS87940.1"/>
    <property type="molecule type" value="Genomic_DNA"/>
</dbReference>
<organism evidence="1">
    <name type="scientific">viral metagenome</name>
    <dbReference type="NCBI Taxonomy" id="1070528"/>
    <lineage>
        <taxon>unclassified sequences</taxon>
        <taxon>metagenomes</taxon>
        <taxon>organismal metagenomes</taxon>
    </lineage>
</organism>